<proteinExistence type="predicted"/>
<comment type="caution">
    <text evidence="1">The sequence shown here is derived from an EMBL/GenBank/DDBJ whole genome shotgun (WGS) entry which is preliminary data.</text>
</comment>
<dbReference type="EMBL" id="CAXAMN010021773">
    <property type="protein sequence ID" value="CAK9063276.1"/>
    <property type="molecule type" value="Genomic_DNA"/>
</dbReference>
<evidence type="ECO:0000313" key="2">
    <source>
        <dbReference type="Proteomes" id="UP001642484"/>
    </source>
</evidence>
<sequence>MSSGFGGARVNQQDTKQKEFSTINKDQCIFREDAEARARLLSSALLVSSMRVLLVPWQDGKTVWEPGLPALVTSRRQHRSKQTATVVEEPPVPCDLKATLKLGVALQKMSAPSKTEWLEKVLKAKAKAQDSLLQGSVAIFEGSDVFNIVTHPKFASGVSEKYGKKMFQMVAELWMRQLDRMGDWGLIRMDLVSEDGLPKETTSTILPVSVAW</sequence>
<protein>
    <submittedName>
        <fullName evidence="1">Uncharacterized protein</fullName>
    </submittedName>
</protein>
<accession>A0ABP0NIG8</accession>
<keyword evidence="2" id="KW-1185">Reference proteome</keyword>
<dbReference type="Proteomes" id="UP001642484">
    <property type="component" value="Unassembled WGS sequence"/>
</dbReference>
<evidence type="ECO:0000313" key="1">
    <source>
        <dbReference type="EMBL" id="CAK9063276.1"/>
    </source>
</evidence>
<reference evidence="1 2" key="1">
    <citation type="submission" date="2024-02" db="EMBL/GenBank/DDBJ databases">
        <authorList>
            <person name="Chen Y."/>
            <person name="Shah S."/>
            <person name="Dougan E. K."/>
            <person name="Thang M."/>
            <person name="Chan C."/>
        </authorList>
    </citation>
    <scope>NUCLEOTIDE SEQUENCE [LARGE SCALE GENOMIC DNA]</scope>
</reference>
<gene>
    <name evidence="1" type="ORF">CCMP2556_LOCUS31108</name>
</gene>
<name>A0ABP0NIG8_9DINO</name>
<organism evidence="1 2">
    <name type="scientific">Durusdinium trenchii</name>
    <dbReference type="NCBI Taxonomy" id="1381693"/>
    <lineage>
        <taxon>Eukaryota</taxon>
        <taxon>Sar</taxon>
        <taxon>Alveolata</taxon>
        <taxon>Dinophyceae</taxon>
        <taxon>Suessiales</taxon>
        <taxon>Symbiodiniaceae</taxon>
        <taxon>Durusdinium</taxon>
    </lineage>
</organism>